<dbReference type="VEuPathDB" id="FungiDB:B1J91_F08701g"/>
<dbReference type="VEuPathDB" id="FungiDB:GWK60_F08239"/>
<evidence type="ECO:0000256" key="5">
    <source>
        <dbReference type="ARBA" id="ARBA00022728"/>
    </source>
</evidence>
<sequence length="185" mass="21226">MATEKPRDERIQAVIEEEQKVDTTIDPQEIGKPNGAQLLSLKCNLYLHKLLDTWALEQEEGGNDILKDTKRGIYPLLVSLRKARLPSDQLVSLATVLYHLQQYESTRDKVHMQRSLESYMKLSLGNVAWPIGVTQVGIHERKIQRQDARNNTATAGIVANVMTDEQTRLWITNVKRLLTHMEQRK</sequence>
<proteinExistence type="inferred from homology"/>
<evidence type="ECO:0000256" key="3">
    <source>
        <dbReference type="ARBA" id="ARBA00018242"/>
    </source>
</evidence>
<dbReference type="Proteomes" id="UP000054886">
    <property type="component" value="Unassembled WGS sequence"/>
</dbReference>
<dbReference type="GO" id="GO:0005682">
    <property type="term" value="C:U5 snRNP"/>
    <property type="evidence" value="ECO:0007669"/>
    <property type="project" value="EnsemblFungi"/>
</dbReference>
<protein>
    <recommendedName>
        <fullName evidence="3">Pre-mRNA-splicing factor 18</fullName>
    </recommendedName>
</protein>
<dbReference type="PANTHER" id="PTHR13007">
    <property type="entry name" value="PRE-MRNA SPLICING FACTOR-RELATED"/>
    <property type="match status" value="1"/>
</dbReference>
<dbReference type="GO" id="GO:0071028">
    <property type="term" value="P:nuclear mRNA surveillance"/>
    <property type="evidence" value="ECO:0007669"/>
    <property type="project" value="EnsemblFungi"/>
</dbReference>
<evidence type="ECO:0000256" key="4">
    <source>
        <dbReference type="ARBA" id="ARBA00022664"/>
    </source>
</evidence>
<comment type="subcellular location">
    <subcellularLocation>
        <location evidence="1">Nucleus</location>
    </subcellularLocation>
</comment>
<keyword evidence="5" id="KW-0747">Spliceosome</keyword>
<dbReference type="EMBL" id="LLZZ01000181">
    <property type="protein sequence ID" value="KTA95766.1"/>
    <property type="molecule type" value="Genomic_DNA"/>
</dbReference>
<reference evidence="8 9" key="1">
    <citation type="submission" date="2015-10" db="EMBL/GenBank/DDBJ databases">
        <title>Draft genomes sequences of Candida glabrata isolates 1A, 1B, 2A, 2B, 3A and 3B.</title>
        <authorList>
            <person name="Haavelsrud O.E."/>
            <person name="Gaustad P."/>
        </authorList>
    </citation>
    <scope>NUCLEOTIDE SEQUENCE [LARGE SCALE GENOMIC DNA]</scope>
    <source>
        <strain evidence="8">910700640</strain>
    </source>
</reference>
<keyword evidence="6" id="KW-0508">mRNA splicing</keyword>
<dbReference type="GO" id="GO:0071021">
    <property type="term" value="C:U2-type post-spliceosomal complex"/>
    <property type="evidence" value="ECO:0007669"/>
    <property type="project" value="EnsemblFungi"/>
</dbReference>
<dbReference type="InterPro" id="IPR039979">
    <property type="entry name" value="PRPF18"/>
</dbReference>
<dbReference type="PhylomeDB" id="A0A0W0CGJ7"/>
<evidence type="ECO:0000256" key="1">
    <source>
        <dbReference type="ARBA" id="ARBA00004123"/>
    </source>
</evidence>
<accession>A0A0W0CGJ7</accession>
<organism evidence="8 9">
    <name type="scientific">Candida glabrata</name>
    <name type="common">Yeast</name>
    <name type="synonym">Torulopsis glabrata</name>
    <dbReference type="NCBI Taxonomy" id="5478"/>
    <lineage>
        <taxon>Eukaryota</taxon>
        <taxon>Fungi</taxon>
        <taxon>Dikarya</taxon>
        <taxon>Ascomycota</taxon>
        <taxon>Saccharomycotina</taxon>
        <taxon>Saccharomycetes</taxon>
        <taxon>Saccharomycetales</taxon>
        <taxon>Saccharomycetaceae</taxon>
        <taxon>Nakaseomyces</taxon>
    </lineage>
</organism>
<name>A0A0W0CGJ7_CANGB</name>
<dbReference type="VEuPathDB" id="FungiDB:GVI51_F08261"/>
<dbReference type="SUPFAM" id="SSF47938">
    <property type="entry name" value="Functional domain of the splicing factor Prp18"/>
    <property type="match status" value="1"/>
</dbReference>
<dbReference type="GO" id="GO:0000350">
    <property type="term" value="P:generation of catalytic spliceosome for second transesterification step"/>
    <property type="evidence" value="ECO:0007669"/>
    <property type="project" value="EnsemblFungi"/>
</dbReference>
<evidence type="ECO:0000256" key="2">
    <source>
        <dbReference type="ARBA" id="ARBA00008137"/>
    </source>
</evidence>
<evidence type="ECO:0000313" key="9">
    <source>
        <dbReference type="Proteomes" id="UP000054886"/>
    </source>
</evidence>
<evidence type="ECO:0000256" key="7">
    <source>
        <dbReference type="ARBA" id="ARBA00023242"/>
    </source>
</evidence>
<evidence type="ECO:0000256" key="6">
    <source>
        <dbReference type="ARBA" id="ARBA00023187"/>
    </source>
</evidence>
<dbReference type="VEuPathDB" id="FungiDB:CAGL0F08701g"/>
<dbReference type="OMA" id="PIGVTQI"/>
<keyword evidence="7" id="KW-0539">Nucleus</keyword>
<dbReference type="GO" id="GO:0046540">
    <property type="term" value="C:U4/U6 x U5 tri-snRNP complex"/>
    <property type="evidence" value="ECO:0007669"/>
    <property type="project" value="EnsemblFungi"/>
</dbReference>
<comment type="similarity">
    <text evidence="2">Belongs to the PRP18 family.</text>
</comment>
<dbReference type="Gene3D" id="1.20.940.10">
    <property type="entry name" value="Functional domain of the splicing factor Prp18"/>
    <property type="match status" value="1"/>
</dbReference>
<dbReference type="GO" id="GO:0000386">
    <property type="term" value="F:second spliceosomal transesterification activity"/>
    <property type="evidence" value="ECO:0007669"/>
    <property type="project" value="EnsemblFungi"/>
</dbReference>
<comment type="caution">
    <text evidence="8">The sequence shown here is derived from an EMBL/GenBank/DDBJ whole genome shotgun (WGS) entry which is preliminary data.</text>
</comment>
<dbReference type="PANTHER" id="PTHR13007:SF19">
    <property type="entry name" value="PRE-MRNA-SPLICING FACTOR 18"/>
    <property type="match status" value="1"/>
</dbReference>
<gene>
    <name evidence="8" type="ORF">AO440_001467</name>
</gene>
<dbReference type="Pfam" id="PF02840">
    <property type="entry name" value="Prp18"/>
    <property type="match status" value="1"/>
</dbReference>
<keyword evidence="4" id="KW-0507">mRNA processing</keyword>
<dbReference type="AlphaFoldDB" id="A0A0W0CGJ7"/>
<evidence type="ECO:0000313" key="8">
    <source>
        <dbReference type="EMBL" id="KTA95766.1"/>
    </source>
</evidence>
<dbReference type="InterPro" id="IPR004098">
    <property type="entry name" value="Prp18"/>
</dbReference>